<feature type="compositionally biased region" description="Low complexity" evidence="1">
    <location>
        <begin position="92"/>
        <end position="105"/>
    </location>
</feature>
<feature type="region of interest" description="Disordered" evidence="1">
    <location>
        <begin position="306"/>
        <end position="333"/>
    </location>
</feature>
<evidence type="ECO:0000313" key="3">
    <source>
        <dbReference type="Proteomes" id="UP000801428"/>
    </source>
</evidence>
<feature type="region of interest" description="Disordered" evidence="1">
    <location>
        <begin position="20"/>
        <end position="51"/>
    </location>
</feature>
<dbReference type="AlphaFoldDB" id="A0A9P4W719"/>
<reference evidence="2" key="1">
    <citation type="submission" date="2019-04" db="EMBL/GenBank/DDBJ databases">
        <title>Sequencing of skin fungus with MAO and IRED activity.</title>
        <authorList>
            <person name="Marsaioli A.J."/>
            <person name="Bonatto J.M.C."/>
            <person name="Reis Junior O."/>
        </authorList>
    </citation>
    <scope>NUCLEOTIDE SEQUENCE</scope>
    <source>
        <strain evidence="2">30M1</strain>
    </source>
</reference>
<keyword evidence="3" id="KW-1185">Reference proteome</keyword>
<dbReference type="Proteomes" id="UP000801428">
    <property type="component" value="Unassembled WGS sequence"/>
</dbReference>
<feature type="region of interest" description="Disordered" evidence="1">
    <location>
        <begin position="81"/>
        <end position="109"/>
    </location>
</feature>
<feature type="compositionally biased region" description="Polar residues" evidence="1">
    <location>
        <begin position="217"/>
        <end position="228"/>
    </location>
</feature>
<evidence type="ECO:0000313" key="2">
    <source>
        <dbReference type="EMBL" id="KAF2996434.1"/>
    </source>
</evidence>
<feature type="region of interest" description="Disordered" evidence="1">
    <location>
        <begin position="192"/>
        <end position="228"/>
    </location>
</feature>
<evidence type="ECO:0000256" key="1">
    <source>
        <dbReference type="SAM" id="MobiDB-lite"/>
    </source>
</evidence>
<sequence length="333" mass="36748">MPTITQGMMARINAERARRIVDQEISTNSDSGQDDNHSVSQSVTDEDTDEVEQIDTTVANTEAEDSDTHITLGMMKHLNAERSRRLASQRNSGYSGQDYGSSGDEGVSDDEDIEAEQVGAATVGNEGEDGDTATVVRGMMKHLNSQIAKRIAAQRISENPDQEHDTPDSQGVTDEDFAEAEHIVELAWDTILKPQDEAEHTETDETVGEEHDPLPASPSSVSVTHSPAQQSLIKASRQYLTALRTKDARQRIELLKKETELVRVQTELVTMQSRVKKLLRFRAAMTEGLARVVPVSEELGIRSDVRDESGFRSTPVNEIQDDQGGAMDWSWEG</sequence>
<comment type="caution">
    <text evidence="2">The sequence shown here is derived from an EMBL/GenBank/DDBJ whole genome shotgun (WGS) entry which is preliminary data.</text>
</comment>
<proteinExistence type="predicted"/>
<name>A0A9P4W719_CURKU</name>
<feature type="compositionally biased region" description="Basic and acidic residues" evidence="1">
    <location>
        <begin position="194"/>
        <end position="213"/>
    </location>
</feature>
<organism evidence="2 3">
    <name type="scientific">Curvularia kusanoi</name>
    <name type="common">Cochliobolus kusanoi</name>
    <dbReference type="NCBI Taxonomy" id="90978"/>
    <lineage>
        <taxon>Eukaryota</taxon>
        <taxon>Fungi</taxon>
        <taxon>Dikarya</taxon>
        <taxon>Ascomycota</taxon>
        <taxon>Pezizomycotina</taxon>
        <taxon>Dothideomycetes</taxon>
        <taxon>Pleosporomycetidae</taxon>
        <taxon>Pleosporales</taxon>
        <taxon>Pleosporineae</taxon>
        <taxon>Pleosporaceae</taxon>
        <taxon>Curvularia</taxon>
    </lineage>
</organism>
<gene>
    <name evidence="2" type="ORF">E8E13_003322</name>
</gene>
<dbReference type="EMBL" id="SWKU01000027">
    <property type="protein sequence ID" value="KAF2996434.1"/>
    <property type="molecule type" value="Genomic_DNA"/>
</dbReference>
<protein>
    <submittedName>
        <fullName evidence="2">Uncharacterized protein</fullName>
    </submittedName>
</protein>
<accession>A0A9P4W719</accession>